<feature type="transmembrane region" description="Helical" evidence="2">
    <location>
        <begin position="98"/>
        <end position="116"/>
    </location>
</feature>
<feature type="transmembrane region" description="Helical" evidence="2">
    <location>
        <begin position="70"/>
        <end position="92"/>
    </location>
</feature>
<dbReference type="PANTHER" id="PTHR30487">
    <property type="entry name" value="TYPE 4 PREPILIN-LIKE PROTEINS LEADER PEPTIDE-PROCESSING ENZYME"/>
    <property type="match status" value="1"/>
</dbReference>
<keyword evidence="5" id="KW-1185">Reference proteome</keyword>
<dbReference type="Pfam" id="PF01478">
    <property type="entry name" value="Peptidase_A24"/>
    <property type="match status" value="1"/>
</dbReference>
<name>A0ABT0J123_9MICO</name>
<organism evidence="4 5">
    <name type="scientific">Isoptericola peretonis</name>
    <dbReference type="NCBI Taxonomy" id="2918523"/>
    <lineage>
        <taxon>Bacteria</taxon>
        <taxon>Bacillati</taxon>
        <taxon>Actinomycetota</taxon>
        <taxon>Actinomycetes</taxon>
        <taxon>Micrococcales</taxon>
        <taxon>Promicromonosporaceae</taxon>
        <taxon>Isoptericola</taxon>
    </lineage>
</organism>
<accession>A0ABT0J123</accession>
<dbReference type="EMBL" id="JALQCY010000002">
    <property type="protein sequence ID" value="MCK9793189.1"/>
    <property type="molecule type" value="Genomic_DNA"/>
</dbReference>
<feature type="transmembrane region" description="Helical" evidence="2">
    <location>
        <begin position="45"/>
        <end position="63"/>
    </location>
</feature>
<proteinExistence type="inferred from homology"/>
<dbReference type="InterPro" id="IPR000045">
    <property type="entry name" value="Prepilin_IV_endopep_pep"/>
</dbReference>
<comment type="caution">
    <text evidence="4">The sequence shown here is derived from an EMBL/GenBank/DDBJ whole genome shotgun (WGS) entry which is preliminary data.</text>
</comment>
<feature type="transmembrane region" description="Helical" evidence="2">
    <location>
        <begin position="148"/>
        <end position="167"/>
    </location>
</feature>
<dbReference type="Proteomes" id="UP001651050">
    <property type="component" value="Unassembled WGS sequence"/>
</dbReference>
<feature type="domain" description="Prepilin type IV endopeptidase peptidase" evidence="3">
    <location>
        <begin position="53"/>
        <end position="163"/>
    </location>
</feature>
<keyword evidence="2" id="KW-0472">Membrane</keyword>
<protein>
    <submittedName>
        <fullName evidence="4">A24 family peptidase</fullName>
    </submittedName>
</protein>
<keyword evidence="2" id="KW-1133">Transmembrane helix</keyword>
<dbReference type="PANTHER" id="PTHR30487:SF0">
    <property type="entry name" value="PREPILIN LEADER PEPTIDASE_N-METHYLTRANSFERASE-RELATED"/>
    <property type="match status" value="1"/>
</dbReference>
<comment type="similarity">
    <text evidence="1">Belongs to the peptidase A24 family.</text>
</comment>
<keyword evidence="2" id="KW-0812">Transmembrane</keyword>
<evidence type="ECO:0000256" key="2">
    <source>
        <dbReference type="SAM" id="Phobius"/>
    </source>
</evidence>
<dbReference type="RefSeq" id="WP_416343055.1">
    <property type="nucleotide sequence ID" value="NZ_JALQCY010000002.1"/>
</dbReference>
<dbReference type="InterPro" id="IPR050882">
    <property type="entry name" value="Prepilin_peptidase/N-MTase"/>
</dbReference>
<dbReference type="Gene3D" id="1.20.120.1220">
    <property type="match status" value="1"/>
</dbReference>
<sequence length="198" mass="19963">MPITPSPAPPILRRALDEVAPHRRAVAWASPVAALWAVWASGPGWATPAVVVAAVAGVALFAVDARSHRLPDAITVPTTVAVAALLLVAALAGGTWDAALRALLGALALAGGYLALHLINRAGLGLGDVKLAVLLGLVSAWFGWPALGATAFLPFLVGGVVAIVLLATRRATRTTAIAFGPYMLVGAALALTGARLVA</sequence>
<reference evidence="4 5" key="1">
    <citation type="submission" date="2022-02" db="EMBL/GenBank/DDBJ databases">
        <title>The car tank lid bacteriome: a reservoir of bacteria with potential in bioremediation of fuel.</title>
        <authorList>
            <person name="Vidal-Verdu A."/>
            <person name="Gomez-Martinez D."/>
            <person name="Latorre-Perez A."/>
            <person name="Pereto J."/>
            <person name="Porcar M."/>
        </authorList>
    </citation>
    <scope>NUCLEOTIDE SEQUENCE [LARGE SCALE GENOMIC DNA]</scope>
    <source>
        <strain evidence="4 5">4D.3</strain>
    </source>
</reference>
<gene>
    <name evidence="4" type="ORF">M1843_05445</name>
</gene>
<evidence type="ECO:0000256" key="1">
    <source>
        <dbReference type="ARBA" id="ARBA00005801"/>
    </source>
</evidence>
<evidence type="ECO:0000313" key="4">
    <source>
        <dbReference type="EMBL" id="MCK9793189.1"/>
    </source>
</evidence>
<evidence type="ECO:0000259" key="3">
    <source>
        <dbReference type="Pfam" id="PF01478"/>
    </source>
</evidence>
<evidence type="ECO:0000313" key="5">
    <source>
        <dbReference type="Proteomes" id="UP001651050"/>
    </source>
</evidence>
<feature type="transmembrane region" description="Helical" evidence="2">
    <location>
        <begin position="179"/>
        <end position="197"/>
    </location>
</feature>